<protein>
    <recommendedName>
        <fullName evidence="3">Glycosyltransferase subfamily 4-like N-terminal domain-containing protein</fullName>
    </recommendedName>
</protein>
<accession>A0ABW3KGC6</accession>
<organism evidence="1 2">
    <name type="scientific">Oceanisphaera ostreae</name>
    <dbReference type="NCBI Taxonomy" id="914151"/>
    <lineage>
        <taxon>Bacteria</taxon>
        <taxon>Pseudomonadati</taxon>
        <taxon>Pseudomonadota</taxon>
        <taxon>Gammaproteobacteria</taxon>
        <taxon>Aeromonadales</taxon>
        <taxon>Aeromonadaceae</taxon>
        <taxon>Oceanisphaera</taxon>
    </lineage>
</organism>
<dbReference type="Proteomes" id="UP001597048">
    <property type="component" value="Unassembled WGS sequence"/>
</dbReference>
<evidence type="ECO:0000313" key="1">
    <source>
        <dbReference type="EMBL" id="MFD1007281.1"/>
    </source>
</evidence>
<dbReference type="SUPFAM" id="SSF53756">
    <property type="entry name" value="UDP-Glycosyltransferase/glycogen phosphorylase"/>
    <property type="match status" value="1"/>
</dbReference>
<name>A0ABW3KGC6_9GAMM</name>
<dbReference type="RefSeq" id="WP_379557207.1">
    <property type="nucleotide sequence ID" value="NZ_JBHTJS010000010.1"/>
</dbReference>
<dbReference type="EMBL" id="JBHTJS010000010">
    <property type="protein sequence ID" value="MFD1007281.1"/>
    <property type="molecule type" value="Genomic_DNA"/>
</dbReference>
<gene>
    <name evidence="1" type="ORF">ACFQ1C_03800</name>
</gene>
<evidence type="ECO:0000313" key="2">
    <source>
        <dbReference type="Proteomes" id="UP001597048"/>
    </source>
</evidence>
<dbReference type="Gene3D" id="3.40.50.2000">
    <property type="entry name" value="Glycogen Phosphorylase B"/>
    <property type="match status" value="1"/>
</dbReference>
<comment type="caution">
    <text evidence="1">The sequence shown here is derived from an EMBL/GenBank/DDBJ whole genome shotgun (WGS) entry which is preliminary data.</text>
</comment>
<evidence type="ECO:0008006" key="3">
    <source>
        <dbReference type="Google" id="ProtNLM"/>
    </source>
</evidence>
<sequence>MNIVILSNRYPPDLRVAARRWGGLVPELIKKGNKCTMISAGDGTESIARGANGETVICLPISNQQEATSALGSQARITLKQRIKGMARPFIPLYNRNLSSNKWLQKILANDAACNAIEKSDVLIASYGPMQPLSAGVFLAKKFNKPLVVDIRDSFESKDLNCFFWARWLSRKQEKKLLKSAALRVTVGARLASHLENTYNMPFEAVYNGWAQDDLIADIGKAKVKQDYLYYAGSIYEHQLPALKLVLEATAEYPILKLRLRLLRDNTEGKLEELINNSPNKSIIEILPPTTQKIVTTEVIESNGVLVLEKLQSSPLHDGTVTGKLFQLIALGKPGFALCSPTSEIAEIVRPLEHWFLASDIYSAQRGIDKVLQAQSNVSAKRFIEPYSVEVQGNKMHNLLSKLTSHNND</sequence>
<keyword evidence="2" id="KW-1185">Reference proteome</keyword>
<reference evidence="2" key="1">
    <citation type="journal article" date="2019" name="Int. J. Syst. Evol. Microbiol.">
        <title>The Global Catalogue of Microorganisms (GCM) 10K type strain sequencing project: providing services to taxonomists for standard genome sequencing and annotation.</title>
        <authorList>
            <consortium name="The Broad Institute Genomics Platform"/>
            <consortium name="The Broad Institute Genome Sequencing Center for Infectious Disease"/>
            <person name="Wu L."/>
            <person name="Ma J."/>
        </authorList>
    </citation>
    <scope>NUCLEOTIDE SEQUENCE [LARGE SCALE GENOMIC DNA]</scope>
    <source>
        <strain evidence="2">CCUG 60525</strain>
    </source>
</reference>
<proteinExistence type="predicted"/>